<keyword evidence="2" id="KW-0806">Transcription termination</keyword>
<evidence type="ECO:0000313" key="4">
    <source>
        <dbReference type="EMBL" id="CAD9713368.1"/>
    </source>
</evidence>
<keyword evidence="6" id="KW-1185">Reference proteome</keyword>
<dbReference type="EMBL" id="HBHL01003516">
    <property type="protein sequence ID" value="CAD9713368.1"/>
    <property type="molecule type" value="Transcribed_RNA"/>
</dbReference>
<keyword evidence="3" id="KW-0809">Transit peptide</keyword>
<dbReference type="PANTHER" id="PTHR13068:SF151">
    <property type="entry name" value="TRANSCRIPTION TERMINATION FACTOR MTERF9, CHLOROPLASTIC"/>
    <property type="match status" value="1"/>
</dbReference>
<comment type="similarity">
    <text evidence="1">Belongs to the mTERF family.</text>
</comment>
<dbReference type="EMBL" id="CP031043">
    <property type="protein sequence ID" value="QDZ23261.1"/>
    <property type="molecule type" value="Genomic_DNA"/>
</dbReference>
<dbReference type="InterPro" id="IPR003690">
    <property type="entry name" value="MTERF"/>
</dbReference>
<dbReference type="PANTHER" id="PTHR13068">
    <property type="entry name" value="CGI-12 PROTEIN-RELATED"/>
    <property type="match status" value="1"/>
</dbReference>
<dbReference type="GO" id="GO:0003676">
    <property type="term" value="F:nucleic acid binding"/>
    <property type="evidence" value="ECO:0007669"/>
    <property type="project" value="InterPro"/>
</dbReference>
<evidence type="ECO:0000256" key="3">
    <source>
        <dbReference type="ARBA" id="ARBA00022946"/>
    </source>
</evidence>
<evidence type="ECO:0000256" key="2">
    <source>
        <dbReference type="ARBA" id="ARBA00022472"/>
    </source>
</evidence>
<gene>
    <name evidence="5" type="ORF">A3770_10p57790</name>
    <name evidence="4" type="ORF">CPRI1469_LOCUS2217</name>
</gene>
<name>A0A5B8MS66_9CHLO</name>
<organism evidence="5 6">
    <name type="scientific">Chloropicon primus</name>
    <dbReference type="NCBI Taxonomy" id="1764295"/>
    <lineage>
        <taxon>Eukaryota</taxon>
        <taxon>Viridiplantae</taxon>
        <taxon>Chlorophyta</taxon>
        <taxon>Chloropicophyceae</taxon>
        <taxon>Chloropicales</taxon>
        <taxon>Chloropicaceae</taxon>
        <taxon>Chloropicon</taxon>
    </lineage>
</organism>
<reference evidence="5 6" key="1">
    <citation type="submission" date="2018-07" db="EMBL/GenBank/DDBJ databases">
        <title>The complete nuclear genome of the prasinophyte Chloropicon primus (CCMP1205).</title>
        <authorList>
            <person name="Pombert J.-F."/>
            <person name="Otis C."/>
            <person name="Turmel M."/>
            <person name="Lemieux C."/>
        </authorList>
    </citation>
    <scope>NUCLEOTIDE SEQUENCE [LARGE SCALE GENOMIC DNA]</scope>
    <source>
        <strain evidence="5 6">CCMP1205</strain>
    </source>
</reference>
<dbReference type="OrthoDB" id="637682at2759"/>
<protein>
    <submittedName>
        <fullName evidence="5">Uncharacterized protein</fullName>
    </submittedName>
</protein>
<reference evidence="4" key="2">
    <citation type="submission" date="2021-01" db="EMBL/GenBank/DDBJ databases">
        <authorList>
            <person name="Corre E."/>
            <person name="Pelletier E."/>
            <person name="Niang G."/>
            <person name="Scheremetjew M."/>
            <person name="Finn R."/>
            <person name="Kale V."/>
            <person name="Holt S."/>
            <person name="Cochrane G."/>
            <person name="Meng A."/>
            <person name="Brown T."/>
            <person name="Cohen L."/>
        </authorList>
    </citation>
    <scope>NUCLEOTIDE SEQUENCE</scope>
    <source>
        <strain evidence="4">CCMP1205</strain>
    </source>
</reference>
<evidence type="ECO:0000256" key="1">
    <source>
        <dbReference type="ARBA" id="ARBA00007692"/>
    </source>
</evidence>
<evidence type="ECO:0000313" key="5">
    <source>
        <dbReference type="EMBL" id="QDZ23261.1"/>
    </source>
</evidence>
<dbReference type="Proteomes" id="UP000316726">
    <property type="component" value="Chromosome 10"/>
</dbReference>
<dbReference type="Gene3D" id="1.25.70.10">
    <property type="entry name" value="Transcription termination factor 3, mitochondrial"/>
    <property type="match status" value="1"/>
</dbReference>
<sequence length="198" mass="22060">MGLVAVRWRAGAGRTARGGGGAERIPWRRRGWCHGGCNSTAVASTRFEDVAETLERECGISKRREVEIVVDVLTNPASGFLDRGLANKFRSFQVKEVDTDIHIKPVASFLKELGATPEQIRRMVIVHPPVVVYDVETHLRPLIAYLNEVGVEDVVSVLASRPSLFGLRAEKNLMKIVEWLQSDGYSKDQIVEYLCKSL</sequence>
<keyword evidence="2" id="KW-0804">Transcription</keyword>
<dbReference type="STRING" id="1764295.A0A5B8MS66"/>
<dbReference type="GO" id="GO:0006353">
    <property type="term" value="P:DNA-templated transcription termination"/>
    <property type="evidence" value="ECO:0007669"/>
    <property type="project" value="UniProtKB-KW"/>
</dbReference>
<dbReference type="InterPro" id="IPR038538">
    <property type="entry name" value="MTERF_sf"/>
</dbReference>
<dbReference type="AlphaFoldDB" id="A0A5B8MS66"/>
<dbReference type="Pfam" id="PF02536">
    <property type="entry name" value="mTERF"/>
    <property type="match status" value="1"/>
</dbReference>
<evidence type="ECO:0000313" key="6">
    <source>
        <dbReference type="Proteomes" id="UP000316726"/>
    </source>
</evidence>
<dbReference type="SMART" id="SM00733">
    <property type="entry name" value="Mterf"/>
    <property type="match status" value="2"/>
</dbReference>
<proteinExistence type="inferred from homology"/>
<accession>A0A5B8MS66</accession>
<keyword evidence="2" id="KW-0805">Transcription regulation</keyword>